<gene>
    <name evidence="2" type="ORF">PG986_013348</name>
</gene>
<evidence type="ECO:0000313" key="3">
    <source>
        <dbReference type="Proteomes" id="UP001391051"/>
    </source>
</evidence>
<keyword evidence="1" id="KW-1133">Transmembrane helix</keyword>
<reference evidence="2 3" key="1">
    <citation type="submission" date="2023-01" db="EMBL/GenBank/DDBJ databases">
        <title>Analysis of 21 Apiospora genomes using comparative genomics revels a genus with tremendous synthesis potential of carbohydrate active enzymes and secondary metabolites.</title>
        <authorList>
            <person name="Sorensen T."/>
        </authorList>
    </citation>
    <scope>NUCLEOTIDE SEQUENCE [LARGE SCALE GENOMIC DNA]</scope>
    <source>
        <strain evidence="2 3">CBS 24483</strain>
    </source>
</reference>
<evidence type="ECO:0000313" key="2">
    <source>
        <dbReference type="EMBL" id="KAK7940961.1"/>
    </source>
</evidence>
<dbReference type="RefSeq" id="XP_066693713.1">
    <property type="nucleotide sequence ID" value="XM_066849570.1"/>
</dbReference>
<name>A0ABR1PVB5_9PEZI</name>
<dbReference type="EMBL" id="JAQQWE010000009">
    <property type="protein sequence ID" value="KAK7940961.1"/>
    <property type="molecule type" value="Genomic_DNA"/>
</dbReference>
<dbReference type="GeneID" id="92082632"/>
<accession>A0ABR1PVB5</accession>
<keyword evidence="1" id="KW-0812">Transmembrane</keyword>
<sequence>MAVEDWAVAISPFFMLGGLQMLPIRKNLSIQMIFGLGIFHNLPGLLWSPLYRSFDVKQYPE</sequence>
<keyword evidence="3" id="KW-1185">Reference proteome</keyword>
<proteinExistence type="predicted"/>
<evidence type="ECO:0000256" key="1">
    <source>
        <dbReference type="SAM" id="Phobius"/>
    </source>
</evidence>
<comment type="caution">
    <text evidence="2">The sequence shown here is derived from an EMBL/GenBank/DDBJ whole genome shotgun (WGS) entry which is preliminary data.</text>
</comment>
<protein>
    <submittedName>
        <fullName evidence="2">Integral membrane protein</fullName>
    </submittedName>
</protein>
<organism evidence="2 3">
    <name type="scientific">Apiospora aurea</name>
    <dbReference type="NCBI Taxonomy" id="335848"/>
    <lineage>
        <taxon>Eukaryota</taxon>
        <taxon>Fungi</taxon>
        <taxon>Dikarya</taxon>
        <taxon>Ascomycota</taxon>
        <taxon>Pezizomycotina</taxon>
        <taxon>Sordariomycetes</taxon>
        <taxon>Xylariomycetidae</taxon>
        <taxon>Amphisphaeriales</taxon>
        <taxon>Apiosporaceae</taxon>
        <taxon>Apiospora</taxon>
    </lineage>
</organism>
<dbReference type="Proteomes" id="UP001391051">
    <property type="component" value="Unassembled WGS sequence"/>
</dbReference>
<feature type="transmembrane region" description="Helical" evidence="1">
    <location>
        <begin position="6"/>
        <end position="24"/>
    </location>
</feature>
<keyword evidence="1" id="KW-0472">Membrane</keyword>